<sequence>MSANFNLGTAKTMAIYKGIIFSKDCGLTPCVLESDAEMVVKRIAGGCPMDAISGTILTNIISMLDRSGISHIPKEANQVSFELAKNAMSIKEDLYWIEDFSGCIKPLIEAEKPR</sequence>
<keyword evidence="3" id="KW-1185">Reference proteome</keyword>
<gene>
    <name evidence="2" type="ORF">Ddye_015182</name>
</gene>
<dbReference type="AlphaFoldDB" id="A0AAD9U542"/>
<dbReference type="InterPro" id="IPR053151">
    <property type="entry name" value="RNase_H-like"/>
</dbReference>
<evidence type="ECO:0000259" key="1">
    <source>
        <dbReference type="Pfam" id="PF13456"/>
    </source>
</evidence>
<reference evidence="2" key="1">
    <citation type="journal article" date="2023" name="Plant J.">
        <title>Genome sequences and population genomics provide insights into the demographic history, inbreeding, and mutation load of two 'living fossil' tree species of Dipteronia.</title>
        <authorList>
            <person name="Feng Y."/>
            <person name="Comes H.P."/>
            <person name="Chen J."/>
            <person name="Zhu S."/>
            <person name="Lu R."/>
            <person name="Zhang X."/>
            <person name="Li P."/>
            <person name="Qiu J."/>
            <person name="Olsen K.M."/>
            <person name="Qiu Y."/>
        </authorList>
    </citation>
    <scope>NUCLEOTIDE SEQUENCE</scope>
    <source>
        <strain evidence="2">KIB01</strain>
    </source>
</reference>
<dbReference type="PANTHER" id="PTHR47723">
    <property type="entry name" value="OS05G0353850 PROTEIN"/>
    <property type="match status" value="1"/>
</dbReference>
<comment type="caution">
    <text evidence="2">The sequence shown here is derived from an EMBL/GenBank/DDBJ whole genome shotgun (WGS) entry which is preliminary data.</text>
</comment>
<dbReference type="Pfam" id="PF13456">
    <property type="entry name" value="RVT_3"/>
    <property type="match status" value="1"/>
</dbReference>
<evidence type="ECO:0000313" key="3">
    <source>
        <dbReference type="Proteomes" id="UP001280121"/>
    </source>
</evidence>
<dbReference type="GO" id="GO:0004523">
    <property type="term" value="F:RNA-DNA hybrid ribonuclease activity"/>
    <property type="evidence" value="ECO:0007669"/>
    <property type="project" value="InterPro"/>
</dbReference>
<dbReference type="EMBL" id="JANJYI010000005">
    <property type="protein sequence ID" value="KAK2647693.1"/>
    <property type="molecule type" value="Genomic_DNA"/>
</dbReference>
<dbReference type="Proteomes" id="UP001280121">
    <property type="component" value="Unassembled WGS sequence"/>
</dbReference>
<feature type="domain" description="RNase H type-1" evidence="1">
    <location>
        <begin position="8"/>
        <end position="87"/>
    </location>
</feature>
<dbReference type="PANTHER" id="PTHR47723:SF21">
    <property type="entry name" value="POLYNUCLEOTIDYL TRANSFERASE, RIBONUCLEASE H-LIKE SUPERFAMILY PROTEIN"/>
    <property type="match status" value="1"/>
</dbReference>
<name>A0AAD9U542_9ROSI</name>
<dbReference type="GO" id="GO:0003676">
    <property type="term" value="F:nucleic acid binding"/>
    <property type="evidence" value="ECO:0007669"/>
    <property type="project" value="InterPro"/>
</dbReference>
<dbReference type="CDD" id="cd06222">
    <property type="entry name" value="RNase_H_like"/>
    <property type="match status" value="1"/>
</dbReference>
<protein>
    <recommendedName>
        <fullName evidence="1">RNase H type-1 domain-containing protein</fullName>
    </recommendedName>
</protein>
<accession>A0AAD9U542</accession>
<dbReference type="InterPro" id="IPR044730">
    <property type="entry name" value="RNase_H-like_dom_plant"/>
</dbReference>
<proteinExistence type="predicted"/>
<dbReference type="InterPro" id="IPR002156">
    <property type="entry name" value="RNaseH_domain"/>
</dbReference>
<evidence type="ECO:0000313" key="2">
    <source>
        <dbReference type="EMBL" id="KAK2647693.1"/>
    </source>
</evidence>
<organism evidence="2 3">
    <name type="scientific">Dipteronia dyeriana</name>
    <dbReference type="NCBI Taxonomy" id="168575"/>
    <lineage>
        <taxon>Eukaryota</taxon>
        <taxon>Viridiplantae</taxon>
        <taxon>Streptophyta</taxon>
        <taxon>Embryophyta</taxon>
        <taxon>Tracheophyta</taxon>
        <taxon>Spermatophyta</taxon>
        <taxon>Magnoliopsida</taxon>
        <taxon>eudicotyledons</taxon>
        <taxon>Gunneridae</taxon>
        <taxon>Pentapetalae</taxon>
        <taxon>rosids</taxon>
        <taxon>malvids</taxon>
        <taxon>Sapindales</taxon>
        <taxon>Sapindaceae</taxon>
        <taxon>Hippocastanoideae</taxon>
        <taxon>Acereae</taxon>
        <taxon>Dipteronia</taxon>
    </lineage>
</organism>